<proteinExistence type="predicted"/>
<dbReference type="EMBL" id="CM003536">
    <property type="protein sequence ID" value="RCV41621.1"/>
    <property type="molecule type" value="Genomic_DNA"/>
</dbReference>
<accession>A0A368SGX4</accession>
<reference evidence="2" key="1">
    <citation type="journal article" date="2012" name="Nat. Biotechnol.">
        <title>Reference genome sequence of the model plant Setaria.</title>
        <authorList>
            <person name="Bennetzen J.L."/>
            <person name="Schmutz J."/>
            <person name="Wang H."/>
            <person name="Percifield R."/>
            <person name="Hawkins J."/>
            <person name="Pontaroli A.C."/>
            <person name="Estep M."/>
            <person name="Feng L."/>
            <person name="Vaughn J.N."/>
            <person name="Grimwood J."/>
            <person name="Jenkins J."/>
            <person name="Barry K."/>
            <person name="Lindquist E."/>
            <person name="Hellsten U."/>
            <person name="Deshpande S."/>
            <person name="Wang X."/>
            <person name="Wu X."/>
            <person name="Mitros T."/>
            <person name="Triplett J."/>
            <person name="Yang X."/>
            <person name="Ye C.Y."/>
            <person name="Mauro-Herrera M."/>
            <person name="Wang L."/>
            <person name="Li P."/>
            <person name="Sharma M."/>
            <person name="Sharma R."/>
            <person name="Ronald P.C."/>
            <person name="Panaud O."/>
            <person name="Kellogg E.A."/>
            <person name="Brutnell T.P."/>
            <person name="Doust A.N."/>
            <person name="Tuskan G.A."/>
            <person name="Rokhsar D."/>
            <person name="Devos K.M."/>
        </authorList>
    </citation>
    <scope>NUCLEOTIDE SEQUENCE [LARGE SCALE GENOMIC DNA]</scope>
    <source>
        <strain evidence="2">Yugu1</strain>
    </source>
</reference>
<name>A0A368SGX4_SETIT</name>
<feature type="region of interest" description="Disordered" evidence="1">
    <location>
        <begin position="1"/>
        <end position="138"/>
    </location>
</feature>
<feature type="compositionally biased region" description="Gly residues" evidence="1">
    <location>
        <begin position="1"/>
        <end position="10"/>
    </location>
</feature>
<feature type="compositionally biased region" description="Low complexity" evidence="1">
    <location>
        <begin position="126"/>
        <end position="138"/>
    </location>
</feature>
<dbReference type="AlphaFoldDB" id="A0A368SGX4"/>
<evidence type="ECO:0000313" key="2">
    <source>
        <dbReference type="EMBL" id="RCV41621.1"/>
    </source>
</evidence>
<organism evidence="2">
    <name type="scientific">Setaria italica</name>
    <name type="common">Foxtail millet</name>
    <name type="synonym">Panicum italicum</name>
    <dbReference type="NCBI Taxonomy" id="4555"/>
    <lineage>
        <taxon>Eukaryota</taxon>
        <taxon>Viridiplantae</taxon>
        <taxon>Streptophyta</taxon>
        <taxon>Embryophyta</taxon>
        <taxon>Tracheophyta</taxon>
        <taxon>Spermatophyta</taxon>
        <taxon>Magnoliopsida</taxon>
        <taxon>Liliopsida</taxon>
        <taxon>Poales</taxon>
        <taxon>Poaceae</taxon>
        <taxon>PACMAD clade</taxon>
        <taxon>Panicoideae</taxon>
        <taxon>Panicodae</taxon>
        <taxon>Paniceae</taxon>
        <taxon>Cenchrinae</taxon>
        <taxon>Setaria</taxon>
    </lineage>
</organism>
<reference evidence="2" key="2">
    <citation type="submission" date="2015-07" db="EMBL/GenBank/DDBJ databases">
        <authorList>
            <person name="Noorani M."/>
        </authorList>
    </citation>
    <scope>NUCLEOTIDE SEQUENCE</scope>
    <source>
        <strain evidence="2">Yugu1</strain>
    </source>
</reference>
<feature type="compositionally biased region" description="Low complexity" evidence="1">
    <location>
        <begin position="41"/>
        <end position="56"/>
    </location>
</feature>
<sequence length="138" mass="14217">MRVGGGGRSRGGTRPLVRRSSPRVPEPQEGRGEAARRPDRQAAASSRSSGSQIDARGGTASGAAWGHSSQLDSRGSTTDAEVRAGGGEISAGPREGWRTARRCGGYSGATARRSKGEGAARRDRAAYGQAGRRAQGAR</sequence>
<evidence type="ECO:0000256" key="1">
    <source>
        <dbReference type="SAM" id="MobiDB-lite"/>
    </source>
</evidence>
<feature type="compositionally biased region" description="Polar residues" evidence="1">
    <location>
        <begin position="67"/>
        <end position="79"/>
    </location>
</feature>
<protein>
    <submittedName>
        <fullName evidence="2">Uncharacterized protein</fullName>
    </submittedName>
</protein>
<feature type="compositionally biased region" description="Basic and acidic residues" evidence="1">
    <location>
        <begin position="26"/>
        <end position="40"/>
    </location>
</feature>
<gene>
    <name evidence="2" type="ORF">SETIT_9G151700v2</name>
</gene>
<feature type="compositionally biased region" description="Basic and acidic residues" evidence="1">
    <location>
        <begin position="114"/>
        <end position="125"/>
    </location>
</feature>